<evidence type="ECO:0000313" key="4">
    <source>
        <dbReference type="RefSeq" id="XP_048135710.1"/>
    </source>
</evidence>
<evidence type="ECO:0000259" key="2">
    <source>
        <dbReference type="Pfam" id="PF23247"/>
    </source>
</evidence>
<reference evidence="4" key="1">
    <citation type="submission" date="2025-08" db="UniProtKB">
        <authorList>
            <consortium name="RefSeq"/>
        </authorList>
    </citation>
    <scope>IDENTIFICATION</scope>
    <source>
        <tissue evidence="4">Leaf</tissue>
    </source>
</reference>
<proteinExistence type="predicted"/>
<evidence type="ECO:0000256" key="1">
    <source>
        <dbReference type="ARBA" id="ARBA00022821"/>
    </source>
</evidence>
<dbReference type="InterPro" id="IPR032675">
    <property type="entry name" value="LRR_dom_sf"/>
</dbReference>
<protein>
    <submittedName>
        <fullName evidence="4">Uncharacterized protein LOC125315302</fullName>
    </submittedName>
</protein>
<dbReference type="Proteomes" id="UP000827889">
    <property type="component" value="Chromosome 5"/>
</dbReference>
<sequence>MEAIVIEDEGSRIETSETLVFSMLTNLWVAGSREVWSEDRLKSRYTTLFNQEVAFPSLETLRIWCMNSIDIIWDNQVARESFRKLKSLSIYGCNKLVNIVPSYILGRLKSLESLELELEGLSKLKHVWDKELHSQVQFQCLRSVTVSECESLTSLFPASIARDLTQLEELKIDECGGIVELIEKDGLDPRDVFPKLASLELKRLPELKCVYTGTHALRWPALKILKVDGCNKVEILASQPENEMPLHEQPLFLIEKGAFSNLQELKLDLYGGMEIWHGHSHDGESFCKVRVLELHHFSKESAISTCRLVRSLTNLQELVVRNSDIEELSDIVEAKEGPRHDLKAIPPFSRFFQH</sequence>
<organism evidence="3 4">
    <name type="scientific">Rhodamnia argentea</name>
    <dbReference type="NCBI Taxonomy" id="178133"/>
    <lineage>
        <taxon>Eukaryota</taxon>
        <taxon>Viridiplantae</taxon>
        <taxon>Streptophyta</taxon>
        <taxon>Embryophyta</taxon>
        <taxon>Tracheophyta</taxon>
        <taxon>Spermatophyta</taxon>
        <taxon>Magnoliopsida</taxon>
        <taxon>eudicotyledons</taxon>
        <taxon>Gunneridae</taxon>
        <taxon>Pentapetalae</taxon>
        <taxon>rosids</taxon>
        <taxon>malvids</taxon>
        <taxon>Myrtales</taxon>
        <taxon>Myrtaceae</taxon>
        <taxon>Myrtoideae</taxon>
        <taxon>Myrteae</taxon>
        <taxon>Australasian group</taxon>
        <taxon>Rhodamnia</taxon>
    </lineage>
</organism>
<dbReference type="SUPFAM" id="SSF52058">
    <property type="entry name" value="L domain-like"/>
    <property type="match status" value="1"/>
</dbReference>
<gene>
    <name evidence="4" type="primary">LOC125315302</name>
</gene>
<dbReference type="InterPro" id="IPR057135">
    <property type="entry name" value="At4g27190-like_LRR"/>
</dbReference>
<feature type="domain" description="Disease resistance protein At4g27190-like leucine-rich repeats" evidence="2">
    <location>
        <begin position="262"/>
        <end position="328"/>
    </location>
</feature>
<dbReference type="PANTHER" id="PTHR33463:SF145">
    <property type="entry name" value="NB-ARC DOMAIN-CONTAINING PROTEIN"/>
    <property type="match status" value="1"/>
</dbReference>
<dbReference type="Pfam" id="PF23247">
    <property type="entry name" value="LRR_RPS2"/>
    <property type="match status" value="2"/>
</dbReference>
<keyword evidence="3" id="KW-1185">Reference proteome</keyword>
<evidence type="ECO:0000313" key="3">
    <source>
        <dbReference type="Proteomes" id="UP000827889"/>
    </source>
</evidence>
<dbReference type="PANTHER" id="PTHR33463">
    <property type="entry name" value="NB-ARC DOMAIN-CONTAINING PROTEIN-RELATED"/>
    <property type="match status" value="1"/>
</dbReference>
<keyword evidence="1" id="KW-0611">Plant defense</keyword>
<dbReference type="GeneID" id="125315302"/>
<feature type="domain" description="Disease resistance protein At4g27190-like leucine-rich repeats" evidence="2">
    <location>
        <begin position="115"/>
        <end position="176"/>
    </location>
</feature>
<accession>A0ABM3HGL4</accession>
<dbReference type="RefSeq" id="XP_048135710.1">
    <property type="nucleotide sequence ID" value="XM_048279753.1"/>
</dbReference>
<dbReference type="Gene3D" id="3.80.10.10">
    <property type="entry name" value="Ribonuclease Inhibitor"/>
    <property type="match status" value="2"/>
</dbReference>
<feature type="non-terminal residue" evidence="4">
    <location>
        <position position="354"/>
    </location>
</feature>
<name>A0ABM3HGL4_9MYRT</name>
<dbReference type="InterPro" id="IPR050905">
    <property type="entry name" value="Plant_NBS-LRR"/>
</dbReference>